<evidence type="ECO:0000313" key="1">
    <source>
        <dbReference type="EMBL" id="KAG2202859.1"/>
    </source>
</evidence>
<dbReference type="InterPro" id="IPR029327">
    <property type="entry name" value="HAUS4"/>
</dbReference>
<name>A0A8H7R1M7_9FUNG</name>
<dbReference type="Pfam" id="PF14735">
    <property type="entry name" value="HAUS4"/>
    <property type="match status" value="1"/>
</dbReference>
<dbReference type="OrthoDB" id="66964at2759"/>
<keyword evidence="2" id="KW-1185">Reference proteome</keyword>
<sequence length="169" mass="19683">MSTSKEKAQQIEQILSQAILQIYNNKNKKNRVIDPPQQQSLSRNLDEAIKLKYDQVSNYITISSFSISTIHQTMIHINEKRIELRDKQLNLGKKVADYVETILEILNVTWTVIEQFKYKAQKDKNIAFDEHYAALVDTMLLKTKILQLSVFIGTYDDPEFIAALETLRY</sequence>
<organism evidence="1 2">
    <name type="scientific">Mucor plumbeus</name>
    <dbReference type="NCBI Taxonomy" id="97098"/>
    <lineage>
        <taxon>Eukaryota</taxon>
        <taxon>Fungi</taxon>
        <taxon>Fungi incertae sedis</taxon>
        <taxon>Mucoromycota</taxon>
        <taxon>Mucoromycotina</taxon>
        <taxon>Mucoromycetes</taxon>
        <taxon>Mucorales</taxon>
        <taxon>Mucorineae</taxon>
        <taxon>Mucoraceae</taxon>
        <taxon>Mucor</taxon>
    </lineage>
</organism>
<comment type="caution">
    <text evidence="1">The sequence shown here is derived from an EMBL/GenBank/DDBJ whole genome shotgun (WGS) entry which is preliminary data.</text>
</comment>
<dbReference type="GO" id="GO:0051225">
    <property type="term" value="P:spindle assembly"/>
    <property type="evidence" value="ECO:0007669"/>
    <property type="project" value="InterPro"/>
</dbReference>
<dbReference type="AlphaFoldDB" id="A0A8H7R1M7"/>
<reference evidence="1" key="1">
    <citation type="submission" date="2020-12" db="EMBL/GenBank/DDBJ databases">
        <title>Metabolic potential, ecology and presence of endohyphal bacteria is reflected in genomic diversity of Mucoromycotina.</title>
        <authorList>
            <person name="Muszewska A."/>
            <person name="Okrasinska A."/>
            <person name="Steczkiewicz K."/>
            <person name="Drgas O."/>
            <person name="Orlowska M."/>
            <person name="Perlinska-Lenart U."/>
            <person name="Aleksandrzak-Piekarczyk T."/>
            <person name="Szatraj K."/>
            <person name="Zielenkiewicz U."/>
            <person name="Pilsyk S."/>
            <person name="Malc E."/>
            <person name="Mieczkowski P."/>
            <person name="Kruszewska J.S."/>
            <person name="Biernat P."/>
            <person name="Pawlowska J."/>
        </authorList>
    </citation>
    <scope>NUCLEOTIDE SEQUENCE</scope>
    <source>
        <strain evidence="1">CBS 226.32</strain>
    </source>
</reference>
<proteinExistence type="predicted"/>
<dbReference type="Proteomes" id="UP000650833">
    <property type="component" value="Unassembled WGS sequence"/>
</dbReference>
<gene>
    <name evidence="1" type="ORF">INT46_001702</name>
</gene>
<dbReference type="GO" id="GO:0070652">
    <property type="term" value="C:HAUS complex"/>
    <property type="evidence" value="ECO:0007669"/>
    <property type="project" value="InterPro"/>
</dbReference>
<evidence type="ECO:0000313" key="2">
    <source>
        <dbReference type="Proteomes" id="UP000650833"/>
    </source>
</evidence>
<dbReference type="EMBL" id="JAEPRC010000246">
    <property type="protein sequence ID" value="KAG2202859.1"/>
    <property type="molecule type" value="Genomic_DNA"/>
</dbReference>
<protein>
    <submittedName>
        <fullName evidence="1">Uncharacterized protein</fullName>
    </submittedName>
</protein>
<accession>A0A8H7R1M7</accession>